<dbReference type="PROSITE" id="PS00479">
    <property type="entry name" value="ZF_DAG_PE_1"/>
    <property type="match status" value="1"/>
</dbReference>
<dbReference type="AlphaFoldDB" id="A0A0C9WWQ4"/>
<feature type="domain" description="SH3" evidence="7">
    <location>
        <begin position="583"/>
        <end position="647"/>
    </location>
</feature>
<dbReference type="InterPro" id="IPR001452">
    <property type="entry name" value="SH3_domain"/>
</dbReference>
<dbReference type="CDD" id="cd11912">
    <property type="entry name" value="SH3_Bzz1_1"/>
    <property type="match status" value="1"/>
</dbReference>
<evidence type="ECO:0000259" key="9">
    <source>
        <dbReference type="PROSITE" id="PS51741"/>
    </source>
</evidence>
<dbReference type="PROSITE" id="PS51741">
    <property type="entry name" value="F_BAR"/>
    <property type="match status" value="1"/>
</dbReference>
<dbReference type="EMBL" id="KN838573">
    <property type="protein sequence ID" value="KIK04105.1"/>
    <property type="molecule type" value="Genomic_DNA"/>
</dbReference>
<dbReference type="PRINTS" id="PR00452">
    <property type="entry name" value="SH3DOMAIN"/>
</dbReference>
<dbReference type="OrthoDB" id="8783038at2759"/>
<evidence type="ECO:0000313" key="11">
    <source>
        <dbReference type="Proteomes" id="UP000054477"/>
    </source>
</evidence>
<evidence type="ECO:0000256" key="2">
    <source>
        <dbReference type="ARBA" id="ARBA00022723"/>
    </source>
</evidence>
<dbReference type="GO" id="GO:0046872">
    <property type="term" value="F:metal ion binding"/>
    <property type="evidence" value="ECO:0007669"/>
    <property type="project" value="UniProtKB-KW"/>
</dbReference>
<dbReference type="InterPro" id="IPR001060">
    <property type="entry name" value="FCH_dom"/>
</dbReference>
<dbReference type="InterPro" id="IPR031160">
    <property type="entry name" value="F_BAR_dom"/>
</dbReference>
<feature type="domain" description="F-BAR" evidence="9">
    <location>
        <begin position="1"/>
        <end position="280"/>
    </location>
</feature>
<keyword evidence="3" id="KW-0862">Zinc</keyword>
<dbReference type="HOGENOM" id="CLU_015390_0_0_1"/>
<feature type="domain" description="Phorbol-ester/DAG-type" evidence="8">
    <location>
        <begin position="410"/>
        <end position="460"/>
    </location>
</feature>
<dbReference type="InterPro" id="IPR020454">
    <property type="entry name" value="DAG/PE-bd"/>
</dbReference>
<evidence type="ECO:0000313" key="10">
    <source>
        <dbReference type="EMBL" id="KIK04105.1"/>
    </source>
</evidence>
<proteinExistence type="predicted"/>
<organism evidence="10 11">
    <name type="scientific">Laccaria amethystina LaAM-08-1</name>
    <dbReference type="NCBI Taxonomy" id="1095629"/>
    <lineage>
        <taxon>Eukaryota</taxon>
        <taxon>Fungi</taxon>
        <taxon>Dikarya</taxon>
        <taxon>Basidiomycota</taxon>
        <taxon>Agaricomycotina</taxon>
        <taxon>Agaricomycetes</taxon>
        <taxon>Agaricomycetidae</taxon>
        <taxon>Agaricales</taxon>
        <taxon>Agaricineae</taxon>
        <taxon>Hydnangiaceae</taxon>
        <taxon>Laccaria</taxon>
    </lineage>
</organism>
<dbReference type="Gene3D" id="1.20.1270.60">
    <property type="entry name" value="Arfaptin homology (AH) domain/BAR domain"/>
    <property type="match status" value="1"/>
</dbReference>
<dbReference type="InterPro" id="IPR046349">
    <property type="entry name" value="C1-like_sf"/>
</dbReference>
<dbReference type="Gene3D" id="3.30.60.20">
    <property type="match status" value="1"/>
</dbReference>
<keyword evidence="5" id="KW-0175">Coiled coil</keyword>
<protein>
    <recommendedName>
        <fullName evidence="12">Protein BZZ1</fullName>
    </recommendedName>
</protein>
<reference evidence="11" key="2">
    <citation type="submission" date="2015-01" db="EMBL/GenBank/DDBJ databases">
        <title>Evolutionary Origins and Diversification of the Mycorrhizal Mutualists.</title>
        <authorList>
            <consortium name="DOE Joint Genome Institute"/>
            <consortium name="Mycorrhizal Genomics Consortium"/>
            <person name="Kohler A."/>
            <person name="Kuo A."/>
            <person name="Nagy L.G."/>
            <person name="Floudas D."/>
            <person name="Copeland A."/>
            <person name="Barry K.W."/>
            <person name="Cichocki N."/>
            <person name="Veneault-Fourrey C."/>
            <person name="LaButti K."/>
            <person name="Lindquist E.A."/>
            <person name="Lipzen A."/>
            <person name="Lundell T."/>
            <person name="Morin E."/>
            <person name="Murat C."/>
            <person name="Riley R."/>
            <person name="Ohm R."/>
            <person name="Sun H."/>
            <person name="Tunlid A."/>
            <person name="Henrissat B."/>
            <person name="Grigoriev I.V."/>
            <person name="Hibbett D.S."/>
            <person name="Martin F."/>
        </authorList>
    </citation>
    <scope>NUCLEOTIDE SEQUENCE [LARGE SCALE GENOMIC DNA]</scope>
    <source>
        <strain evidence="11">LaAM-08-1</strain>
    </source>
</reference>
<sequence length="647" mass="71646">MAELSDRTYGQALPDQVEKIAALFDAHLEVISDVRELYSARAALEREYAAKLQLLAKKAGEKKSKMESLFILGNDPTISWDAKTLKQSTLNAAYDEIIGSTASTSQDHVTIADALTSQVAEVLGAVERNNEEAKKKEMQYFQKLLADRDRVYADRLKSKQKYDEDCVEVESFRLKQGRASDDKHADRVAKQAEQQRNDMLNSKNIYLISTAIANQAKDKFFNEDIPMLENEFQTLQSRLVARFAKILLYAQSLQQSHLDVLQSRITNVQSKLNQVDPLKDQSLFMDCNVKPFTAPGDWKFEPCSTHYDTNAMSIEPAPKVFIQNKLRRCREKMEELQPLIETKRNEFNRLSSQVQAYTADHSVGTIDKLTDDYLGAEHQLALYTSSERILTAEIETILAAVGGDEGAHKPHTFKSSVFSIPTQCGYCKSSIWGLTKQGKTCKLCGLSVHSKCELKIPADCQQSEAQRPSTLMSRTSTVSSRTSVLGTSTATPSPSSFVQSAPAEEPGKGESFPAARVLFDFSPTSEFELEVSEGAMVHIVEPDDGSGWVKVVDEDGDRGLVPASYLESVQEVSGGKAKTAQRGSGKRVRAIYPYETQGSDELGLQEGEILELSSGPRGGQNYGGGWWEGFNGKGQKGIFPSNYVETL</sequence>
<dbReference type="SMART" id="SM00055">
    <property type="entry name" value="FCH"/>
    <property type="match status" value="1"/>
</dbReference>
<reference evidence="10 11" key="1">
    <citation type="submission" date="2014-04" db="EMBL/GenBank/DDBJ databases">
        <authorList>
            <consortium name="DOE Joint Genome Institute"/>
            <person name="Kuo A."/>
            <person name="Kohler A."/>
            <person name="Nagy L.G."/>
            <person name="Floudas D."/>
            <person name="Copeland A."/>
            <person name="Barry K.W."/>
            <person name="Cichocki N."/>
            <person name="Veneault-Fourrey C."/>
            <person name="LaButti K."/>
            <person name="Lindquist E.A."/>
            <person name="Lipzen A."/>
            <person name="Lundell T."/>
            <person name="Morin E."/>
            <person name="Murat C."/>
            <person name="Sun H."/>
            <person name="Tunlid A."/>
            <person name="Henrissat B."/>
            <person name="Grigoriev I.V."/>
            <person name="Hibbett D.S."/>
            <person name="Martin F."/>
            <person name="Nordberg H.P."/>
            <person name="Cantor M.N."/>
            <person name="Hua S.X."/>
        </authorList>
    </citation>
    <scope>NUCLEOTIDE SEQUENCE [LARGE SCALE GENOMIC DNA]</scope>
    <source>
        <strain evidence="10 11">LaAM-08-1</strain>
    </source>
</reference>
<dbReference type="Gene3D" id="2.30.30.40">
    <property type="entry name" value="SH3 Domains"/>
    <property type="match status" value="2"/>
</dbReference>
<dbReference type="InterPro" id="IPR027267">
    <property type="entry name" value="AH/BAR_dom_sf"/>
</dbReference>
<evidence type="ECO:0000256" key="1">
    <source>
        <dbReference type="ARBA" id="ARBA00022443"/>
    </source>
</evidence>
<dbReference type="PROSITE" id="PS50002">
    <property type="entry name" value="SH3"/>
    <property type="match status" value="2"/>
</dbReference>
<evidence type="ECO:0008006" key="12">
    <source>
        <dbReference type="Google" id="ProtNLM"/>
    </source>
</evidence>
<keyword evidence="11" id="KW-1185">Reference proteome</keyword>
<dbReference type="InterPro" id="IPR002219">
    <property type="entry name" value="PKC_DAG/PE"/>
</dbReference>
<dbReference type="Pfam" id="PF00611">
    <property type="entry name" value="FCH"/>
    <property type="match status" value="1"/>
</dbReference>
<dbReference type="InterPro" id="IPR036028">
    <property type="entry name" value="SH3-like_dom_sf"/>
</dbReference>
<dbReference type="GO" id="GO:0030864">
    <property type="term" value="C:cortical actin cytoskeleton"/>
    <property type="evidence" value="ECO:0007669"/>
    <property type="project" value="UniProtKB-ARBA"/>
</dbReference>
<dbReference type="SMART" id="SM00109">
    <property type="entry name" value="C1"/>
    <property type="match status" value="1"/>
</dbReference>
<keyword evidence="1 4" id="KW-0728">SH3 domain</keyword>
<dbReference type="SMART" id="SM00326">
    <property type="entry name" value="SH3"/>
    <property type="match status" value="2"/>
</dbReference>
<evidence type="ECO:0000259" key="8">
    <source>
        <dbReference type="PROSITE" id="PS50081"/>
    </source>
</evidence>
<evidence type="ECO:0000259" key="7">
    <source>
        <dbReference type="PROSITE" id="PS50002"/>
    </source>
</evidence>
<gene>
    <name evidence="10" type="ORF">K443DRAFT_676237</name>
</gene>
<dbReference type="PANTHER" id="PTHR15735">
    <property type="entry name" value="FCH AND DOUBLE SH3 DOMAINS PROTEIN"/>
    <property type="match status" value="1"/>
</dbReference>
<dbReference type="Pfam" id="PF00130">
    <property type="entry name" value="C1_1"/>
    <property type="match status" value="1"/>
</dbReference>
<dbReference type="Proteomes" id="UP000054477">
    <property type="component" value="Unassembled WGS sequence"/>
</dbReference>
<evidence type="ECO:0000256" key="4">
    <source>
        <dbReference type="PROSITE-ProRule" id="PRU00192"/>
    </source>
</evidence>
<keyword evidence="2" id="KW-0479">Metal-binding</keyword>
<accession>A0A0C9WWQ4</accession>
<feature type="region of interest" description="Disordered" evidence="6">
    <location>
        <begin position="463"/>
        <end position="509"/>
    </location>
</feature>
<dbReference type="CDD" id="cd20824">
    <property type="entry name" value="C1_SpBZZ1-like"/>
    <property type="match status" value="1"/>
</dbReference>
<dbReference type="PROSITE" id="PS50081">
    <property type="entry name" value="ZF_DAG_PE_2"/>
    <property type="match status" value="1"/>
</dbReference>
<name>A0A0C9WWQ4_9AGAR</name>
<evidence type="ECO:0000256" key="6">
    <source>
        <dbReference type="SAM" id="MobiDB-lite"/>
    </source>
</evidence>
<dbReference type="GO" id="GO:0030036">
    <property type="term" value="P:actin cytoskeleton organization"/>
    <property type="evidence" value="ECO:0007669"/>
    <property type="project" value="UniProtKB-ARBA"/>
</dbReference>
<feature type="domain" description="SH3" evidence="7">
    <location>
        <begin position="510"/>
        <end position="571"/>
    </location>
</feature>
<dbReference type="SUPFAM" id="SSF57889">
    <property type="entry name" value="Cysteine-rich domain"/>
    <property type="match status" value="1"/>
</dbReference>
<dbReference type="GO" id="GO:0030833">
    <property type="term" value="P:regulation of actin filament polymerization"/>
    <property type="evidence" value="ECO:0007669"/>
    <property type="project" value="TreeGrafter"/>
</dbReference>
<dbReference type="Pfam" id="PF14604">
    <property type="entry name" value="SH3_9"/>
    <property type="match status" value="2"/>
</dbReference>
<dbReference type="SUPFAM" id="SSF50044">
    <property type="entry name" value="SH3-domain"/>
    <property type="match status" value="2"/>
</dbReference>
<evidence type="ECO:0000256" key="3">
    <source>
        <dbReference type="ARBA" id="ARBA00022833"/>
    </source>
</evidence>
<dbReference type="STRING" id="1095629.A0A0C9WWQ4"/>
<dbReference type="InterPro" id="IPR035459">
    <property type="entry name" value="Bzz1_SH3_1"/>
</dbReference>
<evidence type="ECO:0000256" key="5">
    <source>
        <dbReference type="PROSITE-ProRule" id="PRU01077"/>
    </source>
</evidence>
<dbReference type="PANTHER" id="PTHR15735:SF21">
    <property type="entry name" value="PROTEIN NERVOUS WRECK"/>
    <property type="match status" value="1"/>
</dbReference>
<feature type="compositionally biased region" description="Polar residues" evidence="6">
    <location>
        <begin position="490"/>
        <end position="499"/>
    </location>
</feature>
<dbReference type="PRINTS" id="PR00008">
    <property type="entry name" value="DAGPEDOMAIN"/>
</dbReference>
<dbReference type="SUPFAM" id="SSF103657">
    <property type="entry name" value="BAR/IMD domain-like"/>
    <property type="match status" value="1"/>
</dbReference>
<feature type="compositionally biased region" description="Low complexity" evidence="6">
    <location>
        <begin position="469"/>
        <end position="489"/>
    </location>
</feature>